<dbReference type="InterPro" id="IPR032508">
    <property type="entry name" value="FecR_C"/>
</dbReference>
<evidence type="ECO:0000313" key="5">
    <source>
        <dbReference type="Proteomes" id="UP000184543"/>
    </source>
</evidence>
<reference evidence="5" key="1">
    <citation type="submission" date="2016-11" db="EMBL/GenBank/DDBJ databases">
        <authorList>
            <person name="Varghese N."/>
            <person name="Submissions S."/>
        </authorList>
    </citation>
    <scope>NUCLEOTIDE SEQUENCE [LARGE SCALE GENOMIC DNA]</scope>
    <source>
        <strain evidence="5">DSM 19858</strain>
    </source>
</reference>
<dbReference type="InterPro" id="IPR006860">
    <property type="entry name" value="FecR"/>
</dbReference>
<dbReference type="PANTHER" id="PTHR30273:SF2">
    <property type="entry name" value="PROTEIN FECR"/>
    <property type="match status" value="1"/>
</dbReference>
<sequence>MEFKLIIKKIENALSESEAEIFDRWYAESPEHRDYFHRVQQAYRDGPKKIENDKAWAKVFSKIKDRRRKKSYLKYAAGITLLLALASFWATRKSTQKTMAPVPSVVSVPEGDRIEAGSDRAVLTLEDGTQVVLDKGRRFKKGNVSSNGEELVYANDGAQGGKTVAQNILDIPRGGQFHMVLSDGTKVWVNAKTKLKYPVAFAPGETRKVELVYGEAYFEVSPSTAHGGSRFIVMTGEHEVEVLGTQFNIKAYGEEPQISTTLVEGKVKVGNGTTKRDLSPGYQSRFERDTEELAVVEVDVYDEISWKNGFFSFKDKPLEDIMEVLSRWYDFDVRFEEEGLRKLTFNGVFRRAEDIEDILNIIRQTNEVDYEIDQKTITIK</sequence>
<dbReference type="Proteomes" id="UP000184543">
    <property type="component" value="Unassembled WGS sequence"/>
</dbReference>
<dbReference type="GO" id="GO:0016989">
    <property type="term" value="F:sigma factor antagonist activity"/>
    <property type="evidence" value="ECO:0007669"/>
    <property type="project" value="TreeGrafter"/>
</dbReference>
<feature type="domain" description="FecR protein" evidence="2">
    <location>
        <begin position="173"/>
        <end position="268"/>
    </location>
</feature>
<dbReference type="PANTHER" id="PTHR30273">
    <property type="entry name" value="PERIPLASMIC SIGNAL SENSOR AND SIGMA FACTOR ACTIVATOR FECR-RELATED"/>
    <property type="match status" value="1"/>
</dbReference>
<evidence type="ECO:0000256" key="1">
    <source>
        <dbReference type="SAM" id="Phobius"/>
    </source>
</evidence>
<feature type="transmembrane region" description="Helical" evidence="1">
    <location>
        <begin position="72"/>
        <end position="90"/>
    </location>
</feature>
<dbReference type="EMBL" id="FQYU01000006">
    <property type="protein sequence ID" value="SHJ62777.1"/>
    <property type="molecule type" value="Genomic_DNA"/>
</dbReference>
<dbReference type="RefSeq" id="WP_072994737.1">
    <property type="nucleotide sequence ID" value="NZ_FQYU01000006.1"/>
</dbReference>
<name>A0A1M6KUW9_9FLAO</name>
<dbReference type="PIRSF" id="PIRSF018266">
    <property type="entry name" value="FecR"/>
    <property type="match status" value="1"/>
</dbReference>
<keyword evidence="1" id="KW-0472">Membrane</keyword>
<evidence type="ECO:0000259" key="2">
    <source>
        <dbReference type="Pfam" id="PF04773"/>
    </source>
</evidence>
<evidence type="ECO:0000259" key="3">
    <source>
        <dbReference type="Pfam" id="PF16344"/>
    </source>
</evidence>
<organism evidence="4 5">
    <name type="scientific">Pseudozobellia thermophila</name>
    <dbReference type="NCBI Taxonomy" id="192903"/>
    <lineage>
        <taxon>Bacteria</taxon>
        <taxon>Pseudomonadati</taxon>
        <taxon>Bacteroidota</taxon>
        <taxon>Flavobacteriia</taxon>
        <taxon>Flavobacteriales</taxon>
        <taxon>Flavobacteriaceae</taxon>
        <taxon>Pseudozobellia</taxon>
    </lineage>
</organism>
<keyword evidence="1" id="KW-1133">Transmembrane helix</keyword>
<gene>
    <name evidence="4" type="ORF">SAMN04488513_106205</name>
</gene>
<dbReference type="AlphaFoldDB" id="A0A1M6KUW9"/>
<dbReference type="Pfam" id="PF16344">
    <property type="entry name" value="FecR_C"/>
    <property type="match status" value="1"/>
</dbReference>
<dbReference type="OrthoDB" id="649666at2"/>
<proteinExistence type="predicted"/>
<dbReference type="Gene3D" id="3.55.50.30">
    <property type="match status" value="1"/>
</dbReference>
<keyword evidence="1" id="KW-0812">Transmembrane</keyword>
<dbReference type="Pfam" id="PF04773">
    <property type="entry name" value="FecR"/>
    <property type="match status" value="1"/>
</dbReference>
<protein>
    <submittedName>
        <fullName evidence="4">FecR family protein</fullName>
    </submittedName>
</protein>
<feature type="domain" description="Protein FecR C-terminal" evidence="3">
    <location>
        <begin position="311"/>
        <end position="379"/>
    </location>
</feature>
<dbReference type="Gene3D" id="2.60.120.1440">
    <property type="match status" value="1"/>
</dbReference>
<accession>A0A1M6KUW9</accession>
<keyword evidence="5" id="KW-1185">Reference proteome</keyword>
<evidence type="ECO:0000313" key="4">
    <source>
        <dbReference type="EMBL" id="SHJ62777.1"/>
    </source>
</evidence>
<dbReference type="InterPro" id="IPR012373">
    <property type="entry name" value="Ferrdict_sens_TM"/>
</dbReference>
<dbReference type="STRING" id="192903.SAMN04488513_106205"/>